<evidence type="ECO:0008006" key="4">
    <source>
        <dbReference type="Google" id="ProtNLM"/>
    </source>
</evidence>
<dbReference type="PANTHER" id="PTHR37463">
    <property type="entry name" value="GSL3115 PROTEIN"/>
    <property type="match status" value="1"/>
</dbReference>
<proteinExistence type="predicted"/>
<evidence type="ECO:0000313" key="3">
    <source>
        <dbReference type="Proteomes" id="UP001530400"/>
    </source>
</evidence>
<dbReference type="AlphaFoldDB" id="A0ABD3QKL4"/>
<dbReference type="EMBL" id="JALLPJ020000155">
    <property type="protein sequence ID" value="KAL3800704.1"/>
    <property type="molecule type" value="Genomic_DNA"/>
</dbReference>
<comment type="caution">
    <text evidence="2">The sequence shown here is derived from an EMBL/GenBank/DDBJ whole genome shotgun (WGS) entry which is preliminary data.</text>
</comment>
<dbReference type="InterPro" id="IPR017136">
    <property type="entry name" value="UCP037205"/>
</dbReference>
<sequence length="237" mass="26913">MRGVKKENLPTKVCVVCNRPFTWRKKWERCWDEVTTCSKSCNSKRKGRKSESALDSVKKDHADTPQSRKDLHIYDSNAKAEQIEVTSMLAANLDNLHVNKDTLDDIRENELERLVADASYPELDMNLEASDEDHAHNELDDHGDPKARRKAEKKKMKAMRRAQREGRGDSSAGQKQCTICSKSVNLLIRCTYDSTEEWGMVCGKCWNDVSGGVVDGDAAHPHYSYGGLWKNRRAQKA</sequence>
<feature type="compositionally biased region" description="Basic and acidic residues" evidence="1">
    <location>
        <begin position="49"/>
        <end position="70"/>
    </location>
</feature>
<evidence type="ECO:0000313" key="2">
    <source>
        <dbReference type="EMBL" id="KAL3800704.1"/>
    </source>
</evidence>
<dbReference type="Pfam" id="PF10013">
    <property type="entry name" value="DUF2256"/>
    <property type="match status" value="1"/>
</dbReference>
<feature type="region of interest" description="Disordered" evidence="1">
    <location>
        <begin position="131"/>
        <end position="174"/>
    </location>
</feature>
<name>A0ABD3QKL4_9STRA</name>
<dbReference type="PANTHER" id="PTHR37463:SF5">
    <property type="entry name" value="DUF2256 DOMAIN-CONTAINING PROTEIN"/>
    <property type="match status" value="1"/>
</dbReference>
<feature type="compositionally biased region" description="Basic and acidic residues" evidence="1">
    <location>
        <begin position="132"/>
        <end position="146"/>
    </location>
</feature>
<gene>
    <name evidence="2" type="ORF">ACHAWO_013246</name>
</gene>
<protein>
    <recommendedName>
        <fullName evidence="4">DUF2256 domain-containing protein</fullName>
    </recommendedName>
</protein>
<feature type="compositionally biased region" description="Basic residues" evidence="1">
    <location>
        <begin position="147"/>
        <end position="161"/>
    </location>
</feature>
<dbReference type="Proteomes" id="UP001530400">
    <property type="component" value="Unassembled WGS sequence"/>
</dbReference>
<evidence type="ECO:0000256" key="1">
    <source>
        <dbReference type="SAM" id="MobiDB-lite"/>
    </source>
</evidence>
<organism evidence="2 3">
    <name type="scientific">Cyclotella atomus</name>
    <dbReference type="NCBI Taxonomy" id="382360"/>
    <lineage>
        <taxon>Eukaryota</taxon>
        <taxon>Sar</taxon>
        <taxon>Stramenopiles</taxon>
        <taxon>Ochrophyta</taxon>
        <taxon>Bacillariophyta</taxon>
        <taxon>Coscinodiscophyceae</taxon>
        <taxon>Thalassiosirophycidae</taxon>
        <taxon>Stephanodiscales</taxon>
        <taxon>Stephanodiscaceae</taxon>
        <taxon>Cyclotella</taxon>
    </lineage>
</organism>
<feature type="region of interest" description="Disordered" evidence="1">
    <location>
        <begin position="40"/>
        <end position="70"/>
    </location>
</feature>
<reference evidence="2 3" key="1">
    <citation type="submission" date="2024-10" db="EMBL/GenBank/DDBJ databases">
        <title>Updated reference genomes for cyclostephanoid diatoms.</title>
        <authorList>
            <person name="Roberts W.R."/>
            <person name="Alverson A.J."/>
        </authorList>
    </citation>
    <scope>NUCLEOTIDE SEQUENCE [LARGE SCALE GENOMIC DNA]</scope>
    <source>
        <strain evidence="2 3">AJA010-31</strain>
    </source>
</reference>
<accession>A0ABD3QKL4</accession>
<keyword evidence="3" id="KW-1185">Reference proteome</keyword>